<gene>
    <name evidence="12" type="primary">mdeA_3</name>
    <name evidence="12" type="ORF">RS82_03215</name>
</gene>
<dbReference type="GO" id="GO:0047982">
    <property type="term" value="F:homocysteine desulfhydrase activity"/>
    <property type="evidence" value="ECO:0007669"/>
    <property type="project" value="UniProtKB-EC"/>
</dbReference>
<dbReference type="GO" id="GO:0005737">
    <property type="term" value="C:cytoplasm"/>
    <property type="evidence" value="ECO:0007669"/>
    <property type="project" value="TreeGrafter"/>
</dbReference>
<dbReference type="OrthoDB" id="9780685at2"/>
<dbReference type="PANTHER" id="PTHR43797">
    <property type="entry name" value="HOMOCYSTEINE/CYSTEINE SYNTHASE"/>
    <property type="match status" value="1"/>
</dbReference>
<dbReference type="SUPFAM" id="SSF53383">
    <property type="entry name" value="PLP-dependent transferases"/>
    <property type="match status" value="1"/>
</dbReference>
<feature type="compositionally biased region" description="Pro residues" evidence="11">
    <location>
        <begin position="1"/>
        <end position="12"/>
    </location>
</feature>
<evidence type="ECO:0000256" key="7">
    <source>
        <dbReference type="ARBA" id="ARBA00048780"/>
    </source>
</evidence>
<dbReference type="InterPro" id="IPR015422">
    <property type="entry name" value="PyrdxlP-dep_Trfase_small"/>
</dbReference>
<dbReference type="AlphaFoldDB" id="A0A0M2H8X9"/>
<comment type="caution">
    <text evidence="12">The sequence shown here is derived from an EMBL/GenBank/DDBJ whole genome shotgun (WGS) entry which is preliminary data.</text>
</comment>
<evidence type="ECO:0000256" key="4">
    <source>
        <dbReference type="ARBA" id="ARBA00022898"/>
    </source>
</evidence>
<comment type="cofactor">
    <cofactor evidence="1 10">
        <name>pyridoxal 5'-phosphate</name>
        <dbReference type="ChEBI" id="CHEBI:597326"/>
    </cofactor>
</comment>
<dbReference type="GO" id="GO:0006535">
    <property type="term" value="P:cysteine biosynthetic process from serine"/>
    <property type="evidence" value="ECO:0007669"/>
    <property type="project" value="TreeGrafter"/>
</dbReference>
<dbReference type="Gene3D" id="3.40.640.10">
    <property type="entry name" value="Type I PLP-dependent aspartate aminotransferase-like (Major domain)"/>
    <property type="match status" value="1"/>
</dbReference>
<dbReference type="PATRIC" id="fig|69370.6.peg.3275"/>
<dbReference type="InterPro" id="IPR000277">
    <property type="entry name" value="Cys/Met-Metab_PyrdxlP-dep_enz"/>
</dbReference>
<evidence type="ECO:0000313" key="13">
    <source>
        <dbReference type="Proteomes" id="UP000034098"/>
    </source>
</evidence>
<keyword evidence="13" id="KW-1185">Reference proteome</keyword>
<dbReference type="Gene3D" id="3.90.1150.10">
    <property type="entry name" value="Aspartate Aminotransferase, domain 1"/>
    <property type="match status" value="1"/>
</dbReference>
<dbReference type="InterPro" id="IPR015421">
    <property type="entry name" value="PyrdxlP-dep_Trfase_major"/>
</dbReference>
<name>A0A0M2H8X9_MICTR</name>
<dbReference type="Proteomes" id="UP000034098">
    <property type="component" value="Unassembled WGS sequence"/>
</dbReference>
<dbReference type="EMBL" id="JYJA01000039">
    <property type="protein sequence ID" value="KJL40599.1"/>
    <property type="molecule type" value="Genomic_DNA"/>
</dbReference>
<dbReference type="InterPro" id="IPR015424">
    <property type="entry name" value="PyrdxlP-dep_Trfase"/>
</dbReference>
<dbReference type="GO" id="GO:0018826">
    <property type="term" value="F:methionine gamma-lyase activity"/>
    <property type="evidence" value="ECO:0007669"/>
    <property type="project" value="UniProtKB-EC"/>
</dbReference>
<dbReference type="FunFam" id="3.40.640.10:FF:000046">
    <property type="entry name" value="Cystathionine gamma-lyase"/>
    <property type="match status" value="1"/>
</dbReference>
<evidence type="ECO:0000256" key="10">
    <source>
        <dbReference type="RuleBase" id="RU362118"/>
    </source>
</evidence>
<protein>
    <recommendedName>
        <fullName evidence="5">homocysteine desulfhydrase</fullName>
        <ecNumber evidence="5">4.4.1.2</ecNumber>
    </recommendedName>
    <alternativeName>
        <fullName evidence="6">Homocysteine desulfhydrase</fullName>
    </alternativeName>
</protein>
<dbReference type="EC" id="4.4.1.2" evidence="5"/>
<dbReference type="PIRSF" id="PIRSF001434">
    <property type="entry name" value="CGS"/>
    <property type="match status" value="1"/>
</dbReference>
<evidence type="ECO:0000256" key="3">
    <source>
        <dbReference type="ARBA" id="ARBA00022679"/>
    </source>
</evidence>
<evidence type="ECO:0000313" key="12">
    <source>
        <dbReference type="EMBL" id="KJL40599.1"/>
    </source>
</evidence>
<comment type="similarity">
    <text evidence="2 10">Belongs to the trans-sulfuration enzymes family.</text>
</comment>
<evidence type="ECO:0000256" key="1">
    <source>
        <dbReference type="ARBA" id="ARBA00001933"/>
    </source>
</evidence>
<evidence type="ECO:0000256" key="9">
    <source>
        <dbReference type="PIRSR" id="PIRSR001434-2"/>
    </source>
</evidence>
<dbReference type="CDD" id="cd00614">
    <property type="entry name" value="CGS_like"/>
    <property type="match status" value="1"/>
</dbReference>
<evidence type="ECO:0000256" key="8">
    <source>
        <dbReference type="ARBA" id="ARBA00052699"/>
    </source>
</evidence>
<keyword evidence="12" id="KW-0456">Lyase</keyword>
<dbReference type="InterPro" id="IPR006235">
    <property type="entry name" value="OAc-hSer/O-AcSer_sulfhydrylase"/>
</dbReference>
<keyword evidence="3" id="KW-0808">Transferase</keyword>
<dbReference type="RefSeq" id="WP_084695707.1">
    <property type="nucleotide sequence ID" value="NZ_JYJA01000039.1"/>
</dbReference>
<proteinExistence type="inferred from homology"/>
<dbReference type="GO" id="GO:0004124">
    <property type="term" value="F:cysteine synthase activity"/>
    <property type="evidence" value="ECO:0007669"/>
    <property type="project" value="TreeGrafter"/>
</dbReference>
<sequence length="484" mass="50884">MPENAPPAPDPTAPADDAFRSGGLPQASLGFATRQLHAGDRPAGPHRPRATPIYLTAGFEFEDFDQAHARFAGTDEGFSYTRVGNPTNVAVEQRIADLESGVGALLVASGQAAVTTAILSLVSAGDHVLASSSIYEGTRELLRDDLARFGVVVDFVDDPNDLAAWGRGIRPRTKLVFAESIPNPKNDVLDVAGLAAVAHRHGVPLVVDNTLATPYLLRPLEHGADIVVHSASKFLAGHGTVLGGVIVDGGTFAWAAHADAYPQLARERGLDGLTYAERAPRTAFLEFARRVAMRFGPAPSPLNAFLILQGVETLSLRVQRQSATALTVARWLEQHPGVGSVDYSGLESSPHHALAQRYLPHGQGSVFAVTLHGGREAARAFTDALRLFTRMTHLGDVRSLVLHPATTTHVLRDDEQLAARGIGPGLLRLSIGLEDADDLIADLDHALAAAAAGGLSDARVPDSAVPDTTVAVAAADLLSTVGAS</sequence>
<evidence type="ECO:0000256" key="11">
    <source>
        <dbReference type="SAM" id="MobiDB-lite"/>
    </source>
</evidence>
<feature type="modified residue" description="N6-(pyridoxal phosphate)lysine" evidence="9">
    <location>
        <position position="233"/>
    </location>
</feature>
<comment type="catalytic activity">
    <reaction evidence="8">
        <text>L-methionine + H2O = methanethiol + 2-oxobutanoate + NH4(+)</text>
        <dbReference type="Rhea" id="RHEA:23800"/>
        <dbReference type="ChEBI" id="CHEBI:15377"/>
        <dbReference type="ChEBI" id="CHEBI:16007"/>
        <dbReference type="ChEBI" id="CHEBI:16763"/>
        <dbReference type="ChEBI" id="CHEBI:28938"/>
        <dbReference type="ChEBI" id="CHEBI:57844"/>
        <dbReference type="EC" id="4.4.1.11"/>
    </reaction>
    <physiologicalReaction direction="left-to-right" evidence="8">
        <dbReference type="Rhea" id="RHEA:23801"/>
    </physiologicalReaction>
</comment>
<evidence type="ECO:0000256" key="6">
    <source>
        <dbReference type="ARBA" id="ARBA00047199"/>
    </source>
</evidence>
<keyword evidence="4 9" id="KW-0663">Pyridoxal phosphate</keyword>
<feature type="region of interest" description="Disordered" evidence="11">
    <location>
        <begin position="1"/>
        <end position="24"/>
    </location>
</feature>
<dbReference type="Pfam" id="PF01053">
    <property type="entry name" value="Cys_Met_Meta_PP"/>
    <property type="match status" value="1"/>
</dbReference>
<evidence type="ECO:0000256" key="2">
    <source>
        <dbReference type="ARBA" id="ARBA00009077"/>
    </source>
</evidence>
<organism evidence="12 13">
    <name type="scientific">Microbacterium trichothecenolyticum</name>
    <name type="common">Aureobacterium trichothecenolyticum</name>
    <dbReference type="NCBI Taxonomy" id="69370"/>
    <lineage>
        <taxon>Bacteria</taxon>
        <taxon>Bacillati</taxon>
        <taxon>Actinomycetota</taxon>
        <taxon>Actinomycetes</taxon>
        <taxon>Micrococcales</taxon>
        <taxon>Microbacteriaceae</taxon>
        <taxon>Microbacterium</taxon>
    </lineage>
</organism>
<comment type="catalytic activity">
    <reaction evidence="7">
        <text>L-homocysteine + H2O = 2-oxobutanoate + hydrogen sulfide + NH4(+) + H(+)</text>
        <dbReference type="Rhea" id="RHEA:14501"/>
        <dbReference type="ChEBI" id="CHEBI:15377"/>
        <dbReference type="ChEBI" id="CHEBI:15378"/>
        <dbReference type="ChEBI" id="CHEBI:16763"/>
        <dbReference type="ChEBI" id="CHEBI:28938"/>
        <dbReference type="ChEBI" id="CHEBI:29919"/>
        <dbReference type="ChEBI" id="CHEBI:58199"/>
        <dbReference type="EC" id="4.4.1.2"/>
    </reaction>
    <physiologicalReaction direction="left-to-right" evidence="7">
        <dbReference type="Rhea" id="RHEA:14502"/>
    </physiologicalReaction>
</comment>
<evidence type="ECO:0000256" key="5">
    <source>
        <dbReference type="ARBA" id="ARBA00047175"/>
    </source>
</evidence>
<dbReference type="GO" id="GO:0071269">
    <property type="term" value="P:L-homocysteine biosynthetic process"/>
    <property type="evidence" value="ECO:0007669"/>
    <property type="project" value="TreeGrafter"/>
</dbReference>
<dbReference type="GO" id="GO:0003961">
    <property type="term" value="F:O-acetylhomoserine aminocarboxypropyltransferase activity"/>
    <property type="evidence" value="ECO:0007669"/>
    <property type="project" value="TreeGrafter"/>
</dbReference>
<accession>A0A0M2H8X9</accession>
<dbReference type="PANTHER" id="PTHR43797:SF2">
    <property type="entry name" value="HOMOCYSTEINE_CYSTEINE SYNTHASE"/>
    <property type="match status" value="1"/>
</dbReference>
<reference evidence="12 13" key="1">
    <citation type="submission" date="2015-02" db="EMBL/GenBank/DDBJ databases">
        <title>Draft genome sequences of ten Microbacterium spp. with emphasis on heavy metal contaminated environments.</title>
        <authorList>
            <person name="Corretto E."/>
        </authorList>
    </citation>
    <scope>NUCLEOTIDE SEQUENCE [LARGE SCALE GENOMIC DNA]</scope>
    <source>
        <strain evidence="12 13">DSM 8608</strain>
    </source>
</reference>
<dbReference type="GO" id="GO:0030170">
    <property type="term" value="F:pyridoxal phosphate binding"/>
    <property type="evidence" value="ECO:0007669"/>
    <property type="project" value="InterPro"/>
</dbReference>
<dbReference type="GO" id="GO:0019346">
    <property type="term" value="P:transsulfuration"/>
    <property type="evidence" value="ECO:0007669"/>
    <property type="project" value="InterPro"/>
</dbReference>